<dbReference type="Pfam" id="PF06965">
    <property type="entry name" value="Na_H_antiport_1"/>
    <property type="match status" value="1"/>
</dbReference>
<dbReference type="Gene3D" id="1.20.1530.10">
    <property type="entry name" value="Na+/H+ antiporter like domain"/>
    <property type="match status" value="1"/>
</dbReference>
<dbReference type="Proteomes" id="UP000429229">
    <property type="component" value="Unassembled WGS sequence"/>
</dbReference>
<accession>A0A6I4U237</accession>
<keyword evidence="4 6" id="KW-1133">Transmembrane helix</keyword>
<keyword evidence="6" id="KW-0739">Sodium transport</keyword>
<dbReference type="InterPro" id="IPR004670">
    <property type="entry name" value="NhaA"/>
</dbReference>
<dbReference type="NCBIfam" id="TIGR00773">
    <property type="entry name" value="NhaA"/>
    <property type="match status" value="1"/>
</dbReference>
<evidence type="ECO:0000256" key="1">
    <source>
        <dbReference type="ARBA" id="ARBA00004429"/>
    </source>
</evidence>
<dbReference type="NCBIfam" id="NF007112">
    <property type="entry name" value="PRK09561.1"/>
    <property type="match status" value="1"/>
</dbReference>
<keyword evidence="2 6" id="KW-1003">Cell membrane</keyword>
<feature type="transmembrane region" description="Helical" evidence="6">
    <location>
        <begin position="263"/>
        <end position="286"/>
    </location>
</feature>
<reference evidence="7 8" key="1">
    <citation type="submission" date="2019-12" db="EMBL/GenBank/DDBJ databases">
        <title>Genomic-based taxomic classification of the family Erythrobacteraceae.</title>
        <authorList>
            <person name="Xu L."/>
        </authorList>
    </citation>
    <scope>NUCLEOTIDE SEQUENCE [LARGE SCALE GENOMIC DNA]</scope>
    <source>
        <strain evidence="7 8">LMG 29519</strain>
    </source>
</reference>
<feature type="transmembrane region" description="Helical" evidence="6">
    <location>
        <begin position="104"/>
        <end position="123"/>
    </location>
</feature>
<organism evidence="7 8">
    <name type="scientific">Alteriqipengyuania halimionae</name>
    <dbReference type="NCBI Taxonomy" id="1926630"/>
    <lineage>
        <taxon>Bacteria</taxon>
        <taxon>Pseudomonadati</taxon>
        <taxon>Pseudomonadota</taxon>
        <taxon>Alphaproteobacteria</taxon>
        <taxon>Sphingomonadales</taxon>
        <taxon>Erythrobacteraceae</taxon>
        <taxon>Alteriqipengyuania</taxon>
    </lineage>
</organism>
<feature type="transmembrane region" description="Helical" evidence="6">
    <location>
        <begin position="65"/>
        <end position="83"/>
    </location>
</feature>
<dbReference type="RefSeq" id="WP_160616063.1">
    <property type="nucleotide sequence ID" value="NZ_WTYR01000001.1"/>
</dbReference>
<feature type="transmembrane region" description="Helical" evidence="6">
    <location>
        <begin position="129"/>
        <end position="149"/>
    </location>
</feature>
<keyword evidence="6" id="KW-0915">Sodium</keyword>
<evidence type="ECO:0000256" key="3">
    <source>
        <dbReference type="ARBA" id="ARBA00022692"/>
    </source>
</evidence>
<sequence length="398" mass="41371">MTRFSATQRLRAFIASESAGGIVLIIAAAIALVIANSAFLGGYQSLLDTPVVFSAGDLVSIDKPLLLWINDGLMALFFFLIGLEVKREIVTGQLRSWKQASLPVYAALGGMIVPALVFVAINSGSPENVRGWAIPAATDIAFALGLLALLGKRVPVALKALLLAIAIIDDIGAIAIIALFYTENMNLAALALALVPAAGMLLLNRAGVARTIPYFLLGAFLWVCVLKSGVHATLAGVITAMFVPIETGKERPLERLEHALHPWVAFLILPIFAFANAGVSFAGAGLDALLAPLSLGIAAGLVVGKQIGVFGACWLAAKTGLATIPREVSWRHIYGLACLAGIGFTMSLFIGGLAFIDPAQIDAVKMGVLSGSLISAIIGMVVLATAPRGAITAKRIAA</sequence>
<dbReference type="EMBL" id="WTYR01000001">
    <property type="protein sequence ID" value="MXP09364.1"/>
    <property type="molecule type" value="Genomic_DNA"/>
</dbReference>
<dbReference type="NCBIfam" id="NF007111">
    <property type="entry name" value="PRK09560.1"/>
    <property type="match status" value="1"/>
</dbReference>
<keyword evidence="6" id="KW-0406">Ion transport</keyword>
<feature type="transmembrane region" description="Helical" evidence="6">
    <location>
        <begin position="333"/>
        <end position="356"/>
    </location>
</feature>
<dbReference type="HAMAP" id="MF_01844">
    <property type="entry name" value="NhaA"/>
    <property type="match status" value="1"/>
</dbReference>
<feature type="transmembrane region" description="Helical" evidence="6">
    <location>
        <begin position="21"/>
        <end position="45"/>
    </location>
</feature>
<dbReference type="GO" id="GO:0015385">
    <property type="term" value="F:sodium:proton antiporter activity"/>
    <property type="evidence" value="ECO:0007669"/>
    <property type="project" value="UniProtKB-UniRule"/>
</dbReference>
<evidence type="ECO:0000256" key="2">
    <source>
        <dbReference type="ARBA" id="ARBA00022475"/>
    </source>
</evidence>
<evidence type="ECO:0000313" key="8">
    <source>
        <dbReference type="Proteomes" id="UP000429229"/>
    </source>
</evidence>
<keyword evidence="8" id="KW-1185">Reference proteome</keyword>
<keyword evidence="3 6" id="KW-0812">Transmembrane</keyword>
<keyword evidence="5 6" id="KW-0472">Membrane</keyword>
<comment type="caution">
    <text evidence="7">The sequence shown here is derived from an EMBL/GenBank/DDBJ whole genome shotgun (WGS) entry which is preliminary data.</text>
</comment>
<keyword evidence="6" id="KW-0050">Antiport</keyword>
<name>A0A6I4U237_9SPHN</name>
<feature type="transmembrane region" description="Helical" evidence="6">
    <location>
        <begin position="293"/>
        <end position="317"/>
    </location>
</feature>
<feature type="transmembrane region" description="Helical" evidence="6">
    <location>
        <begin position="368"/>
        <end position="386"/>
    </location>
</feature>
<dbReference type="AlphaFoldDB" id="A0A6I4U237"/>
<dbReference type="InterPro" id="IPR023171">
    <property type="entry name" value="Na/H_antiporter_dom_sf"/>
</dbReference>
<gene>
    <name evidence="6 7" type="primary">nhaA</name>
    <name evidence="7" type="ORF">GRI68_04140</name>
</gene>
<dbReference type="GO" id="GO:0005886">
    <property type="term" value="C:plasma membrane"/>
    <property type="evidence" value="ECO:0007669"/>
    <property type="project" value="UniProtKB-SubCell"/>
</dbReference>
<feature type="transmembrane region" description="Helical" evidence="6">
    <location>
        <begin position="215"/>
        <end position="243"/>
    </location>
</feature>
<evidence type="ECO:0000256" key="4">
    <source>
        <dbReference type="ARBA" id="ARBA00022989"/>
    </source>
</evidence>
<feature type="transmembrane region" description="Helical" evidence="6">
    <location>
        <begin position="161"/>
        <end position="181"/>
    </location>
</feature>
<protein>
    <recommendedName>
        <fullName evidence="6">Na(+)/H(+) antiporter NhaA</fullName>
    </recommendedName>
    <alternativeName>
        <fullName evidence="6">Sodium/proton antiporter NhaA</fullName>
    </alternativeName>
</protein>
<keyword evidence="6" id="KW-0813">Transport</keyword>
<dbReference type="GO" id="GO:0006885">
    <property type="term" value="P:regulation of pH"/>
    <property type="evidence" value="ECO:0007669"/>
    <property type="project" value="UniProtKB-UniRule"/>
</dbReference>
<evidence type="ECO:0000256" key="6">
    <source>
        <dbReference type="HAMAP-Rule" id="MF_01844"/>
    </source>
</evidence>
<feature type="transmembrane region" description="Helical" evidence="6">
    <location>
        <begin position="187"/>
        <end position="203"/>
    </location>
</feature>
<dbReference type="OrthoDB" id="9808135at2"/>
<dbReference type="PANTHER" id="PTHR30341:SF0">
    <property type="entry name" value="NA(+)_H(+) ANTIPORTER NHAA"/>
    <property type="match status" value="1"/>
</dbReference>
<evidence type="ECO:0000313" key="7">
    <source>
        <dbReference type="EMBL" id="MXP09364.1"/>
    </source>
</evidence>
<dbReference type="PANTHER" id="PTHR30341">
    <property type="entry name" value="SODIUM ION/PROTON ANTIPORTER NHAA-RELATED"/>
    <property type="match status" value="1"/>
</dbReference>
<comment type="similarity">
    <text evidence="6">Belongs to the NhaA Na(+)/H(+) (TC 2.A.33) antiporter family.</text>
</comment>
<comment type="catalytic activity">
    <reaction evidence="6">
        <text>Na(+)(in) + 2 H(+)(out) = Na(+)(out) + 2 H(+)(in)</text>
        <dbReference type="Rhea" id="RHEA:29251"/>
        <dbReference type="ChEBI" id="CHEBI:15378"/>
        <dbReference type="ChEBI" id="CHEBI:29101"/>
    </reaction>
</comment>
<proteinExistence type="inferred from homology"/>
<evidence type="ECO:0000256" key="5">
    <source>
        <dbReference type="ARBA" id="ARBA00023136"/>
    </source>
</evidence>
<comment type="function">
    <text evidence="6">Na(+)/H(+) antiporter that extrudes sodium in exchange for external protons.</text>
</comment>
<comment type="subcellular location">
    <subcellularLocation>
        <location evidence="1">Cell inner membrane</location>
        <topology evidence="1">Multi-pass membrane protein</topology>
    </subcellularLocation>
    <subcellularLocation>
        <location evidence="6">Cell membrane</location>
        <topology evidence="6">Multi-pass membrane protein</topology>
    </subcellularLocation>
</comment>